<keyword evidence="7 9" id="KW-0067">ATP-binding</keyword>
<dbReference type="PANTHER" id="PTHR43442:SF3">
    <property type="entry name" value="GLUCONOKINASE-RELATED"/>
    <property type="match status" value="1"/>
</dbReference>
<evidence type="ECO:0000256" key="4">
    <source>
        <dbReference type="ARBA" id="ARBA00022679"/>
    </source>
</evidence>
<dbReference type="RefSeq" id="WP_338893532.1">
    <property type="nucleotide sequence ID" value="NZ_CP147846.1"/>
</dbReference>
<gene>
    <name evidence="10" type="ORF">WDS16_18800</name>
</gene>
<comment type="pathway">
    <text evidence="1">Carbohydrate acid metabolism.</text>
</comment>
<keyword evidence="4 9" id="KW-0808">Transferase</keyword>
<organism evidence="10 11">
    <name type="scientific">Rhodococcus sovatensis</name>
    <dbReference type="NCBI Taxonomy" id="1805840"/>
    <lineage>
        <taxon>Bacteria</taxon>
        <taxon>Bacillati</taxon>
        <taxon>Actinomycetota</taxon>
        <taxon>Actinomycetes</taxon>
        <taxon>Mycobacteriales</taxon>
        <taxon>Nocardiaceae</taxon>
        <taxon>Rhodococcus</taxon>
    </lineage>
</organism>
<evidence type="ECO:0000313" key="11">
    <source>
        <dbReference type="Proteomes" id="UP001432000"/>
    </source>
</evidence>
<dbReference type="GO" id="GO:0046316">
    <property type="term" value="F:gluconokinase activity"/>
    <property type="evidence" value="ECO:0007669"/>
    <property type="project" value="UniProtKB-EC"/>
</dbReference>
<keyword evidence="6 9" id="KW-0418">Kinase</keyword>
<evidence type="ECO:0000256" key="5">
    <source>
        <dbReference type="ARBA" id="ARBA00022741"/>
    </source>
</evidence>
<dbReference type="CDD" id="cd02021">
    <property type="entry name" value="GntK"/>
    <property type="match status" value="1"/>
</dbReference>
<keyword evidence="11" id="KW-1185">Reference proteome</keyword>
<evidence type="ECO:0000256" key="9">
    <source>
        <dbReference type="RuleBase" id="RU363066"/>
    </source>
</evidence>
<reference evidence="10 11" key="1">
    <citation type="submission" date="2024-03" db="EMBL/GenBank/DDBJ databases">
        <title>Natural products discovery in diverse microorganisms through a two-stage MS feature dereplication strategy.</title>
        <authorList>
            <person name="Zhang R."/>
        </authorList>
    </citation>
    <scope>NUCLEOTIDE SEQUENCE [LARGE SCALE GENOMIC DNA]</scope>
    <source>
        <strain evidence="10 11">18930</strain>
    </source>
</reference>
<comment type="catalytic activity">
    <reaction evidence="8 9">
        <text>D-gluconate + ATP = 6-phospho-D-gluconate + ADP + H(+)</text>
        <dbReference type="Rhea" id="RHEA:19433"/>
        <dbReference type="ChEBI" id="CHEBI:15378"/>
        <dbReference type="ChEBI" id="CHEBI:18391"/>
        <dbReference type="ChEBI" id="CHEBI:30616"/>
        <dbReference type="ChEBI" id="CHEBI:58759"/>
        <dbReference type="ChEBI" id="CHEBI:456216"/>
        <dbReference type="EC" id="2.7.1.12"/>
    </reaction>
</comment>
<evidence type="ECO:0000256" key="6">
    <source>
        <dbReference type="ARBA" id="ARBA00022777"/>
    </source>
</evidence>
<dbReference type="InterPro" id="IPR027417">
    <property type="entry name" value="P-loop_NTPase"/>
</dbReference>
<evidence type="ECO:0000256" key="7">
    <source>
        <dbReference type="ARBA" id="ARBA00022840"/>
    </source>
</evidence>
<dbReference type="Gene3D" id="3.40.50.300">
    <property type="entry name" value="P-loop containing nucleotide triphosphate hydrolases"/>
    <property type="match status" value="1"/>
</dbReference>
<evidence type="ECO:0000313" key="10">
    <source>
        <dbReference type="EMBL" id="WXG71755.1"/>
    </source>
</evidence>
<evidence type="ECO:0000256" key="2">
    <source>
        <dbReference type="ARBA" id="ARBA00008420"/>
    </source>
</evidence>
<dbReference type="Proteomes" id="UP001432000">
    <property type="component" value="Chromosome"/>
</dbReference>
<keyword evidence="5 9" id="KW-0547">Nucleotide-binding</keyword>
<dbReference type="EMBL" id="CP147846">
    <property type="protein sequence ID" value="WXG71755.1"/>
    <property type="molecule type" value="Genomic_DNA"/>
</dbReference>
<proteinExistence type="inferred from homology"/>
<sequence length="164" mass="17644">MGVSGSGKSTVAGILAGALKWDLQEGDDLHPDSNVEKMASGQPLTDADRWPWLETIADWIRAHTEAGEPGIVTCSALKRSYRDVLERGSEGRVVFVHLAGTRERISGRLNARMNHFMPSGLLDTQLSTLESIGSDEEAIVVDVGPPPAEIAATIIAELERTRGI</sequence>
<dbReference type="SUPFAM" id="SSF52540">
    <property type="entry name" value="P-loop containing nucleoside triphosphate hydrolases"/>
    <property type="match status" value="1"/>
</dbReference>
<evidence type="ECO:0000256" key="8">
    <source>
        <dbReference type="ARBA" id="ARBA00048090"/>
    </source>
</evidence>
<comment type="similarity">
    <text evidence="2 9">Belongs to the gluconokinase GntK/GntV family.</text>
</comment>
<evidence type="ECO:0000256" key="1">
    <source>
        <dbReference type="ARBA" id="ARBA00004761"/>
    </source>
</evidence>
<dbReference type="InterPro" id="IPR006001">
    <property type="entry name" value="Therm_gnt_kin"/>
</dbReference>
<dbReference type="EC" id="2.7.1.12" evidence="3 9"/>
<accession>A0ABZ2PRR2</accession>
<dbReference type="NCBIfam" id="TIGR01313">
    <property type="entry name" value="therm_gnt_kin"/>
    <property type="match status" value="1"/>
</dbReference>
<evidence type="ECO:0000256" key="3">
    <source>
        <dbReference type="ARBA" id="ARBA00012054"/>
    </source>
</evidence>
<dbReference type="PANTHER" id="PTHR43442">
    <property type="entry name" value="GLUCONOKINASE-RELATED"/>
    <property type="match status" value="1"/>
</dbReference>
<name>A0ABZ2PRR2_9NOCA</name>
<protein>
    <recommendedName>
        <fullName evidence="3 9">Gluconokinase</fullName>
        <ecNumber evidence="3 9">2.7.1.12</ecNumber>
    </recommendedName>
</protein>